<dbReference type="InterPro" id="IPR036291">
    <property type="entry name" value="NAD(P)-bd_dom_sf"/>
</dbReference>
<dbReference type="AlphaFoldDB" id="A0A9X1NHY1"/>
<organism evidence="5 6">
    <name type="scientific">Kineosporia babensis</name>
    <dbReference type="NCBI Taxonomy" id="499548"/>
    <lineage>
        <taxon>Bacteria</taxon>
        <taxon>Bacillati</taxon>
        <taxon>Actinomycetota</taxon>
        <taxon>Actinomycetes</taxon>
        <taxon>Kineosporiales</taxon>
        <taxon>Kineosporiaceae</taxon>
        <taxon>Kineosporia</taxon>
    </lineage>
</organism>
<feature type="domain" description="GFO/IDH/MocA-like oxidoreductase" evidence="4">
    <location>
        <begin position="135"/>
        <end position="272"/>
    </location>
</feature>
<dbReference type="InterPro" id="IPR000683">
    <property type="entry name" value="Gfo/Idh/MocA-like_OxRdtase_N"/>
</dbReference>
<dbReference type="RefSeq" id="WP_231446346.1">
    <property type="nucleotide sequence ID" value="NZ_JAJOMB010000014.1"/>
</dbReference>
<dbReference type="InterPro" id="IPR055170">
    <property type="entry name" value="GFO_IDH_MocA-like_dom"/>
</dbReference>
<keyword evidence="6" id="KW-1185">Reference proteome</keyword>
<dbReference type="Pfam" id="PF01408">
    <property type="entry name" value="GFO_IDH_MocA"/>
    <property type="match status" value="1"/>
</dbReference>
<dbReference type="InterPro" id="IPR050463">
    <property type="entry name" value="Gfo/Idh/MocA_oxidrdct_glycsds"/>
</dbReference>
<evidence type="ECO:0000313" key="6">
    <source>
        <dbReference type="Proteomes" id="UP001138997"/>
    </source>
</evidence>
<gene>
    <name evidence="5" type="ORF">LR394_24640</name>
</gene>
<keyword evidence="2" id="KW-0472">Membrane</keyword>
<dbReference type="SUPFAM" id="SSF55347">
    <property type="entry name" value="Glyceraldehyde-3-phosphate dehydrogenase-like, C-terminal domain"/>
    <property type="match status" value="1"/>
</dbReference>
<comment type="caution">
    <text evidence="5">The sequence shown here is derived from an EMBL/GenBank/DDBJ whole genome shotgun (WGS) entry which is preliminary data.</text>
</comment>
<evidence type="ECO:0000259" key="3">
    <source>
        <dbReference type="Pfam" id="PF01408"/>
    </source>
</evidence>
<proteinExistence type="predicted"/>
<sequence>MTYGIGILGAGMIATTAVGVLPGMRELAGRARVRAIASRTRATAEAAAAEFGIDQVHDDLSALLADPAVDVVVNLTPISAHFETSRQILAAGKHLVTEKPLAATVAECDELIAVARAKDRQIVVASPRMLEPSRRRAASMVQSGAIGPVTLVRARVSHAGPGGMPWPSDPRPAYAPGAGPLRDLGPYAIEQLSGIVGPIERVSTLSRRSRASFPAWGEGPFSGVEVPVHSDDTVALACELQGGAFALIDCSFGSVAASSPQLEIFGLEGTLELYTWYGGEQGPRLRSFLRERGTWVGEDTPGDQQRQQQLARLGRAVLVEHMLDILDDGSTPVIGASMGRHVVAVIEAAEASAHSGRLEPVRP</sequence>
<reference evidence="5" key="1">
    <citation type="submission" date="2021-11" db="EMBL/GenBank/DDBJ databases">
        <title>Streptomyces corallinus and Kineosporia corallina sp. nov., two new coral-derived marine actinobacteria.</title>
        <authorList>
            <person name="Buangrab K."/>
            <person name="Sutthacheep M."/>
            <person name="Yeemin T."/>
            <person name="Harunari E."/>
            <person name="Igarashi Y."/>
            <person name="Sripreechasak P."/>
            <person name="Kanchanasin P."/>
            <person name="Tanasupawat S."/>
            <person name="Phongsopitanun W."/>
        </authorList>
    </citation>
    <scope>NUCLEOTIDE SEQUENCE</scope>
    <source>
        <strain evidence="5">JCM 31032</strain>
    </source>
</reference>
<dbReference type="EMBL" id="JAJOMB010000014">
    <property type="protein sequence ID" value="MCD5314101.1"/>
    <property type="molecule type" value="Genomic_DNA"/>
</dbReference>
<dbReference type="SUPFAM" id="SSF51735">
    <property type="entry name" value="NAD(P)-binding Rossmann-fold domains"/>
    <property type="match status" value="1"/>
</dbReference>
<protein>
    <submittedName>
        <fullName evidence="5">Gfo/Idh/MocA family oxidoreductase</fullName>
    </submittedName>
</protein>
<dbReference type="GO" id="GO:0000166">
    <property type="term" value="F:nucleotide binding"/>
    <property type="evidence" value="ECO:0007669"/>
    <property type="project" value="InterPro"/>
</dbReference>
<keyword evidence="1" id="KW-0560">Oxidoreductase</keyword>
<dbReference type="Gene3D" id="3.30.360.10">
    <property type="entry name" value="Dihydrodipicolinate Reductase, domain 2"/>
    <property type="match status" value="1"/>
</dbReference>
<name>A0A9X1NHY1_9ACTN</name>
<accession>A0A9X1NHY1</accession>
<dbReference type="PANTHER" id="PTHR43818">
    <property type="entry name" value="BCDNA.GH03377"/>
    <property type="match status" value="1"/>
</dbReference>
<dbReference type="Proteomes" id="UP001138997">
    <property type="component" value="Unassembled WGS sequence"/>
</dbReference>
<evidence type="ECO:0000259" key="4">
    <source>
        <dbReference type="Pfam" id="PF22725"/>
    </source>
</evidence>
<evidence type="ECO:0000313" key="5">
    <source>
        <dbReference type="EMBL" id="MCD5314101.1"/>
    </source>
</evidence>
<keyword evidence="2" id="KW-0812">Transmembrane</keyword>
<dbReference type="Gene3D" id="3.40.50.720">
    <property type="entry name" value="NAD(P)-binding Rossmann-like Domain"/>
    <property type="match status" value="1"/>
</dbReference>
<dbReference type="Pfam" id="PF22725">
    <property type="entry name" value="GFO_IDH_MocA_C3"/>
    <property type="match status" value="1"/>
</dbReference>
<keyword evidence="2" id="KW-1133">Transmembrane helix</keyword>
<evidence type="ECO:0000256" key="2">
    <source>
        <dbReference type="SAM" id="Phobius"/>
    </source>
</evidence>
<evidence type="ECO:0000256" key="1">
    <source>
        <dbReference type="ARBA" id="ARBA00023002"/>
    </source>
</evidence>
<feature type="transmembrane region" description="Helical" evidence="2">
    <location>
        <begin position="6"/>
        <end position="24"/>
    </location>
</feature>
<dbReference type="PANTHER" id="PTHR43818:SF11">
    <property type="entry name" value="BCDNA.GH03377"/>
    <property type="match status" value="1"/>
</dbReference>
<dbReference type="GO" id="GO:0016491">
    <property type="term" value="F:oxidoreductase activity"/>
    <property type="evidence" value="ECO:0007669"/>
    <property type="project" value="UniProtKB-KW"/>
</dbReference>
<feature type="domain" description="Gfo/Idh/MocA-like oxidoreductase N-terminal" evidence="3">
    <location>
        <begin position="5"/>
        <end position="125"/>
    </location>
</feature>